<reference evidence="2" key="1">
    <citation type="submission" date="2021-01" db="EMBL/GenBank/DDBJ databases">
        <authorList>
            <person name="Kaushik A."/>
        </authorList>
    </citation>
    <scope>NUCLEOTIDE SEQUENCE</scope>
    <source>
        <strain evidence="2">AG4-R118</strain>
    </source>
</reference>
<accession>A0A8H2WRW2</accession>
<sequence length="181" mass="20964">MESVHYDRDSERNSPINAHPKPARSSLPDPEVILKKILDTEGQEVFVEFFPCPHAGQPIRRVKTTHKAQRKYPDVGALADPEAFKIAELLMQPGITACFRNSFLRLKRLRGKLPWHNSRALQKDINKLPHGPDWEVQPFKLTGNSGEEIVKLWKQNPLNVIRAILRDKTLRKYLQYRVVDR</sequence>
<evidence type="ECO:0000313" key="3">
    <source>
        <dbReference type="Proteomes" id="UP000663888"/>
    </source>
</evidence>
<dbReference type="Proteomes" id="UP000663888">
    <property type="component" value="Unassembled WGS sequence"/>
</dbReference>
<organism evidence="2 3">
    <name type="scientific">Rhizoctonia solani</name>
    <dbReference type="NCBI Taxonomy" id="456999"/>
    <lineage>
        <taxon>Eukaryota</taxon>
        <taxon>Fungi</taxon>
        <taxon>Dikarya</taxon>
        <taxon>Basidiomycota</taxon>
        <taxon>Agaricomycotina</taxon>
        <taxon>Agaricomycetes</taxon>
        <taxon>Cantharellales</taxon>
        <taxon>Ceratobasidiaceae</taxon>
        <taxon>Rhizoctonia</taxon>
    </lineage>
</organism>
<feature type="region of interest" description="Disordered" evidence="1">
    <location>
        <begin position="1"/>
        <end position="27"/>
    </location>
</feature>
<dbReference type="AlphaFoldDB" id="A0A8H2WRW2"/>
<dbReference type="Pfam" id="PF18759">
    <property type="entry name" value="Plavaka"/>
    <property type="match status" value="1"/>
</dbReference>
<dbReference type="InterPro" id="IPR041078">
    <property type="entry name" value="Plavaka"/>
</dbReference>
<comment type="caution">
    <text evidence="2">The sequence shown here is derived from an EMBL/GenBank/DDBJ whole genome shotgun (WGS) entry which is preliminary data.</text>
</comment>
<protein>
    <submittedName>
        <fullName evidence="2">Uncharacterized protein</fullName>
    </submittedName>
</protein>
<dbReference type="EMBL" id="CAJMWX010000007">
    <property type="protein sequence ID" value="CAE6396425.1"/>
    <property type="molecule type" value="Genomic_DNA"/>
</dbReference>
<gene>
    <name evidence="2" type="ORF">RDB_LOCUS917</name>
</gene>
<evidence type="ECO:0000256" key="1">
    <source>
        <dbReference type="SAM" id="MobiDB-lite"/>
    </source>
</evidence>
<feature type="compositionally biased region" description="Basic and acidic residues" evidence="1">
    <location>
        <begin position="1"/>
        <end position="12"/>
    </location>
</feature>
<evidence type="ECO:0000313" key="2">
    <source>
        <dbReference type="EMBL" id="CAE6396425.1"/>
    </source>
</evidence>
<name>A0A8H2WRW2_9AGAM</name>
<proteinExistence type="predicted"/>